<dbReference type="GO" id="GO:0030244">
    <property type="term" value="P:cellulose biosynthetic process"/>
    <property type="evidence" value="ECO:0007669"/>
    <property type="project" value="InterPro"/>
</dbReference>
<dbReference type="Proteomes" id="UP000295252">
    <property type="component" value="Unassembled WGS sequence"/>
</dbReference>
<dbReference type="AlphaFoldDB" id="A0A068VPK0"/>
<evidence type="ECO:0000256" key="7">
    <source>
        <dbReference type="ARBA" id="ARBA00023316"/>
    </source>
</evidence>
<organism evidence="10 11">
    <name type="scientific">Coffea canephora</name>
    <name type="common">Robusta coffee</name>
    <dbReference type="NCBI Taxonomy" id="49390"/>
    <lineage>
        <taxon>Eukaryota</taxon>
        <taxon>Viridiplantae</taxon>
        <taxon>Streptophyta</taxon>
        <taxon>Embryophyta</taxon>
        <taxon>Tracheophyta</taxon>
        <taxon>Spermatophyta</taxon>
        <taxon>Magnoliopsida</taxon>
        <taxon>eudicotyledons</taxon>
        <taxon>Gunneridae</taxon>
        <taxon>Pentapetalae</taxon>
        <taxon>asterids</taxon>
        <taxon>lamiids</taxon>
        <taxon>Gentianales</taxon>
        <taxon>Rubiaceae</taxon>
        <taxon>Ixoroideae</taxon>
        <taxon>Gardenieae complex</taxon>
        <taxon>Bertiereae - Coffeeae clade</taxon>
        <taxon>Coffeeae</taxon>
        <taxon>Coffea</taxon>
    </lineage>
</organism>
<dbReference type="OrthoDB" id="72851at2759"/>
<evidence type="ECO:0000256" key="8">
    <source>
        <dbReference type="PIRSR" id="PIRSR605150-2"/>
    </source>
</evidence>
<dbReference type="InterPro" id="IPR005150">
    <property type="entry name" value="Cellulose_synth"/>
</dbReference>
<dbReference type="GO" id="GO:0016020">
    <property type="term" value="C:membrane"/>
    <property type="evidence" value="ECO:0007669"/>
    <property type="project" value="InterPro"/>
</dbReference>
<dbReference type="EMBL" id="HG744459">
    <property type="protein sequence ID" value="CDP21633.1"/>
    <property type="molecule type" value="Genomic_DNA"/>
</dbReference>
<dbReference type="GO" id="GO:0071555">
    <property type="term" value="P:cell wall organization"/>
    <property type="evidence" value="ECO:0007669"/>
    <property type="project" value="UniProtKB-KW"/>
</dbReference>
<dbReference type="PANTHER" id="PTHR13301">
    <property type="entry name" value="X-BOX TRANSCRIPTION FACTOR-RELATED"/>
    <property type="match status" value="1"/>
</dbReference>
<keyword evidence="5 9" id="KW-1133">Transmembrane helix</keyword>
<keyword evidence="2" id="KW-0328">Glycosyltransferase</keyword>
<accession>A0A068VPK0</accession>
<keyword evidence="4 9" id="KW-0812">Transmembrane</keyword>
<protein>
    <submittedName>
        <fullName evidence="10">DH200=94 genomic scaffold, scaffold_5375</fullName>
    </submittedName>
</protein>
<dbReference type="STRING" id="49390.A0A068VPK0"/>
<dbReference type="InParanoid" id="A0A068VPK0"/>
<proteinExistence type="predicted"/>
<evidence type="ECO:0000256" key="6">
    <source>
        <dbReference type="ARBA" id="ARBA00023136"/>
    </source>
</evidence>
<feature type="binding site" evidence="8">
    <location>
        <position position="134"/>
    </location>
    <ligand>
        <name>UDP-alpha-D-glucose</name>
        <dbReference type="ChEBI" id="CHEBI:58885"/>
    </ligand>
</feature>
<reference evidence="11" key="1">
    <citation type="journal article" date="2014" name="Science">
        <title>The coffee genome provides insight into the convergent evolution of caffeine biosynthesis.</title>
        <authorList>
            <person name="Denoeud F."/>
            <person name="Carretero-Paulet L."/>
            <person name="Dereeper A."/>
            <person name="Droc G."/>
            <person name="Guyot R."/>
            <person name="Pietrella M."/>
            <person name="Zheng C."/>
            <person name="Alberti A."/>
            <person name="Anthony F."/>
            <person name="Aprea G."/>
            <person name="Aury J.M."/>
            <person name="Bento P."/>
            <person name="Bernard M."/>
            <person name="Bocs S."/>
            <person name="Campa C."/>
            <person name="Cenci A."/>
            <person name="Combes M.C."/>
            <person name="Crouzillat D."/>
            <person name="Da Silva C."/>
            <person name="Daddiego L."/>
            <person name="De Bellis F."/>
            <person name="Dussert S."/>
            <person name="Garsmeur O."/>
            <person name="Gayraud T."/>
            <person name="Guignon V."/>
            <person name="Jahn K."/>
            <person name="Jamilloux V."/>
            <person name="Joet T."/>
            <person name="Labadie K."/>
            <person name="Lan T."/>
            <person name="Leclercq J."/>
            <person name="Lepelley M."/>
            <person name="Leroy T."/>
            <person name="Li L.T."/>
            <person name="Librado P."/>
            <person name="Lopez L."/>
            <person name="Munoz A."/>
            <person name="Noel B."/>
            <person name="Pallavicini A."/>
            <person name="Perrotta G."/>
            <person name="Poncet V."/>
            <person name="Pot D."/>
            <person name="Priyono X."/>
            <person name="Rigoreau M."/>
            <person name="Rouard M."/>
            <person name="Rozas J."/>
            <person name="Tranchant-Dubreuil C."/>
            <person name="VanBuren R."/>
            <person name="Zhang Q."/>
            <person name="Andrade A.C."/>
            <person name="Argout X."/>
            <person name="Bertrand B."/>
            <person name="de Kochko A."/>
            <person name="Graziosi G."/>
            <person name="Henry R.J."/>
            <person name="Jayarama X."/>
            <person name="Ming R."/>
            <person name="Nagai C."/>
            <person name="Rounsley S."/>
            <person name="Sankoff D."/>
            <person name="Giuliano G."/>
            <person name="Albert V.A."/>
            <person name="Wincker P."/>
            <person name="Lashermes P."/>
        </authorList>
    </citation>
    <scope>NUCLEOTIDE SEQUENCE [LARGE SCALE GENOMIC DNA]</scope>
    <source>
        <strain evidence="11">cv. DH200-94</strain>
    </source>
</reference>
<evidence type="ECO:0000313" key="10">
    <source>
        <dbReference type="EMBL" id="CDP21633.1"/>
    </source>
</evidence>
<feature type="transmembrane region" description="Helical" evidence="9">
    <location>
        <begin position="46"/>
        <end position="67"/>
    </location>
</feature>
<evidence type="ECO:0000256" key="9">
    <source>
        <dbReference type="SAM" id="Phobius"/>
    </source>
</evidence>
<evidence type="ECO:0000256" key="1">
    <source>
        <dbReference type="ARBA" id="ARBA00004308"/>
    </source>
</evidence>
<name>A0A068VPK0_COFCA</name>
<feature type="transmembrane region" description="Helical" evidence="9">
    <location>
        <begin position="21"/>
        <end position="40"/>
    </location>
</feature>
<keyword evidence="11" id="KW-1185">Reference proteome</keyword>
<keyword evidence="7" id="KW-0961">Cell wall biogenesis/degradation</keyword>
<evidence type="ECO:0000256" key="4">
    <source>
        <dbReference type="ARBA" id="ARBA00022692"/>
    </source>
</evidence>
<evidence type="ECO:0000256" key="3">
    <source>
        <dbReference type="ARBA" id="ARBA00022679"/>
    </source>
</evidence>
<dbReference type="PhylomeDB" id="A0A068VPK0"/>
<evidence type="ECO:0000256" key="5">
    <source>
        <dbReference type="ARBA" id="ARBA00022989"/>
    </source>
</evidence>
<dbReference type="GO" id="GO:0016760">
    <property type="term" value="F:cellulose synthase (UDP-forming) activity"/>
    <property type="evidence" value="ECO:0007669"/>
    <property type="project" value="InterPro"/>
</dbReference>
<dbReference type="GO" id="GO:0012505">
    <property type="term" value="C:endomembrane system"/>
    <property type="evidence" value="ECO:0007669"/>
    <property type="project" value="UniProtKB-SubCell"/>
</dbReference>
<dbReference type="Pfam" id="PF03552">
    <property type="entry name" value="Cellulose_synt"/>
    <property type="match status" value="1"/>
</dbReference>
<evidence type="ECO:0000313" key="11">
    <source>
        <dbReference type="Proteomes" id="UP000295252"/>
    </source>
</evidence>
<dbReference type="Gramene" id="CDP21633">
    <property type="protein sequence ID" value="CDP21633"/>
    <property type="gene ID" value="GSCOC_T00002220001"/>
</dbReference>
<keyword evidence="6 9" id="KW-0472">Membrane</keyword>
<keyword evidence="3" id="KW-0808">Transferase</keyword>
<feature type="binding site" evidence="8">
    <location>
        <position position="105"/>
    </location>
    <ligand>
        <name>UDP-alpha-D-glucose</name>
        <dbReference type="ChEBI" id="CHEBI:58885"/>
    </ligand>
</feature>
<dbReference type="OMA" id="TIVWIFI"/>
<comment type="subcellular location">
    <subcellularLocation>
        <location evidence="1">Endomembrane system</location>
    </subcellularLocation>
</comment>
<evidence type="ECO:0000256" key="2">
    <source>
        <dbReference type="ARBA" id="ARBA00022676"/>
    </source>
</evidence>
<gene>
    <name evidence="10" type="ORF">GSCOC_T00002220001</name>
</gene>
<sequence>MSKTEALPLYERKHLKNTIPRLIELTILFLCFSLLGYRLLHLKNHGFIWLVALLCESWFTFIWILVVNIKWNPIAIKTYPERLLQRNLELPPLDMFVTTADPVLEPPIITVNTVISLLSMDYPANKLACYLSDDAASPLTYFCLVEASEFAKLWIPFCKKYNVPVRAPFRYFSDQSLFTGNSSSEFQEDWNIMKDEYRRLCQKIEEAAQKSVPCELTGDFAAFVDIDRRSHPTIIKVAFLYILSPVLFSWRPKPLQKQFTRECKFQAYICN</sequence>